<dbReference type="AlphaFoldDB" id="A0A3S5B080"/>
<evidence type="ECO:0000313" key="2">
    <source>
        <dbReference type="Proteomes" id="UP000784294"/>
    </source>
</evidence>
<dbReference type="EMBL" id="CAAALY010272559">
    <property type="protein sequence ID" value="VEL42093.1"/>
    <property type="molecule type" value="Genomic_DNA"/>
</dbReference>
<protein>
    <submittedName>
        <fullName evidence="1">Uncharacterized protein</fullName>
    </submittedName>
</protein>
<comment type="caution">
    <text evidence="1">The sequence shown here is derived from an EMBL/GenBank/DDBJ whole genome shotgun (WGS) entry which is preliminary data.</text>
</comment>
<name>A0A3S5B080_9PLAT</name>
<organism evidence="1 2">
    <name type="scientific">Protopolystoma xenopodis</name>
    <dbReference type="NCBI Taxonomy" id="117903"/>
    <lineage>
        <taxon>Eukaryota</taxon>
        <taxon>Metazoa</taxon>
        <taxon>Spiralia</taxon>
        <taxon>Lophotrochozoa</taxon>
        <taxon>Platyhelminthes</taxon>
        <taxon>Monogenea</taxon>
        <taxon>Polyopisthocotylea</taxon>
        <taxon>Polystomatidea</taxon>
        <taxon>Polystomatidae</taxon>
        <taxon>Protopolystoma</taxon>
    </lineage>
</organism>
<dbReference type="Proteomes" id="UP000784294">
    <property type="component" value="Unassembled WGS sequence"/>
</dbReference>
<evidence type="ECO:0000313" key="1">
    <source>
        <dbReference type="EMBL" id="VEL42093.1"/>
    </source>
</evidence>
<gene>
    <name evidence="1" type="ORF">PXEA_LOCUS35533</name>
</gene>
<sequence length="87" mass="9344">MFGLPGTGAGFSPCTLVHTGHRKRHTIASSFRRMVLHGQLVALCTLCQIPVSQASRVSWPTPVLGWPCGSFQSIRSVNPPLATTLCI</sequence>
<accession>A0A3S5B080</accession>
<proteinExistence type="predicted"/>
<keyword evidence="2" id="KW-1185">Reference proteome</keyword>
<reference evidence="1" key="1">
    <citation type="submission" date="2018-11" db="EMBL/GenBank/DDBJ databases">
        <authorList>
            <consortium name="Pathogen Informatics"/>
        </authorList>
    </citation>
    <scope>NUCLEOTIDE SEQUENCE</scope>
</reference>